<evidence type="ECO:0000313" key="4">
    <source>
        <dbReference type="Proteomes" id="UP000007962"/>
    </source>
</evidence>
<evidence type="ECO:0000313" key="3">
    <source>
        <dbReference type="EMBL" id="ACQ82279.1"/>
    </source>
</evidence>
<dbReference type="STRING" id="471853.Bcav_4038"/>
<name>C5C5D9_BEUC1</name>
<accession>C5C5D9</accession>
<dbReference type="eggNOG" id="COG1680">
    <property type="taxonomic scope" value="Bacteria"/>
</dbReference>
<dbReference type="KEGG" id="bcv:Bcav_4038"/>
<sequence>MTARTVRRRYRRRVTPDAPPALATLARETADAVVAGRLAPAAIVAIRTPAGEAVAAAGAQTYDDGAPLVDADAVVDLASLTKAYVATTVLTLAERGVLDMDAPVSPLLAVGRGEDADAITLRHLLTHTSGLPAVSFAWRDVEGEALFDAVLASDLEAAPGERFTYSCLGYVAAGRLAEIATGRPLADLVAELVAVPVGARTLQYGPVGDGAAVLPTEVEPHRGLVRGAVHDEMAHAFGRPVGNAGLFGTAADLLALGGGLLGDGGISPAVVAALSTDALGPLGTRDLPGYGQSLGLRIGDAGFMGGVDGVGHTGFTGTSLVVDRERGTVAVLLTNRVHPSRERSDVGPSRAALADAVALLADGAGAGAVTAERG</sequence>
<organism evidence="3 4">
    <name type="scientific">Beutenbergia cavernae (strain ATCC BAA-8 / DSM 12333 / CCUG 43141 / JCM 11478 / NBRC 16432 / NCIMB 13614 / HKI 0122)</name>
    <dbReference type="NCBI Taxonomy" id="471853"/>
    <lineage>
        <taxon>Bacteria</taxon>
        <taxon>Bacillati</taxon>
        <taxon>Actinomycetota</taxon>
        <taxon>Actinomycetes</taxon>
        <taxon>Micrococcales</taxon>
        <taxon>Beutenbergiaceae</taxon>
        <taxon>Beutenbergia</taxon>
    </lineage>
</organism>
<dbReference type="PANTHER" id="PTHR43283:SF11">
    <property type="entry name" value="BETA-LACTAMASE-RELATED DOMAIN-CONTAINING PROTEIN"/>
    <property type="match status" value="1"/>
</dbReference>
<proteinExistence type="predicted"/>
<gene>
    <name evidence="3" type="ordered locus">Bcav_4038</name>
</gene>
<dbReference type="Proteomes" id="UP000007962">
    <property type="component" value="Chromosome"/>
</dbReference>
<dbReference type="InterPro" id="IPR050789">
    <property type="entry name" value="Diverse_Enzym_Activities"/>
</dbReference>
<dbReference type="InterPro" id="IPR012338">
    <property type="entry name" value="Beta-lactam/transpept-like"/>
</dbReference>
<dbReference type="HOGENOM" id="CLU_020027_1_1_11"/>
<feature type="domain" description="Beta-lactamase-related" evidence="2">
    <location>
        <begin position="34"/>
        <end position="347"/>
    </location>
</feature>
<keyword evidence="4" id="KW-1185">Reference proteome</keyword>
<dbReference type="GO" id="GO:0016787">
    <property type="term" value="F:hydrolase activity"/>
    <property type="evidence" value="ECO:0007669"/>
    <property type="project" value="UniProtKB-KW"/>
</dbReference>
<keyword evidence="1" id="KW-0378">Hydrolase</keyword>
<dbReference type="Gene3D" id="3.40.710.10">
    <property type="entry name" value="DD-peptidase/beta-lactamase superfamily"/>
    <property type="match status" value="1"/>
</dbReference>
<reference evidence="3 4" key="1">
    <citation type="journal article" date="2009" name="Stand. Genomic Sci.">
        <title>Complete genome sequence of Beutenbergia cavernae type strain (HKI 0122).</title>
        <authorList>
            <person name="Land M."/>
            <person name="Pukall R."/>
            <person name="Abt B."/>
            <person name="Goker M."/>
            <person name="Rohde M."/>
            <person name="Glavina Del Rio T."/>
            <person name="Tice H."/>
            <person name="Copeland A."/>
            <person name="Cheng J.F."/>
            <person name="Lucas S."/>
            <person name="Chen F."/>
            <person name="Nolan M."/>
            <person name="Bruce D."/>
            <person name="Goodwin L."/>
            <person name="Pitluck S."/>
            <person name="Ivanova N."/>
            <person name="Mavromatis K."/>
            <person name="Ovchinnikova G."/>
            <person name="Pati A."/>
            <person name="Chen A."/>
            <person name="Palaniappan K."/>
            <person name="Hauser L."/>
            <person name="Chang Y.J."/>
            <person name="Jefferies C.C."/>
            <person name="Saunders E."/>
            <person name="Brettin T."/>
            <person name="Detter J.C."/>
            <person name="Han C."/>
            <person name="Chain P."/>
            <person name="Bristow J."/>
            <person name="Eisen J.A."/>
            <person name="Markowitz V."/>
            <person name="Hugenholtz P."/>
            <person name="Kyrpides N.C."/>
            <person name="Klenk H.P."/>
            <person name="Lapidus A."/>
        </authorList>
    </citation>
    <scope>NUCLEOTIDE SEQUENCE [LARGE SCALE GENOMIC DNA]</scope>
    <source>
        <strain evidence="4">ATCC BAA-8 / DSM 12333 / NBRC 16432</strain>
    </source>
</reference>
<dbReference type="PANTHER" id="PTHR43283">
    <property type="entry name" value="BETA-LACTAMASE-RELATED"/>
    <property type="match status" value="1"/>
</dbReference>
<dbReference type="EMBL" id="CP001618">
    <property type="protein sequence ID" value="ACQ82279.1"/>
    <property type="molecule type" value="Genomic_DNA"/>
</dbReference>
<dbReference type="SUPFAM" id="SSF56601">
    <property type="entry name" value="beta-lactamase/transpeptidase-like"/>
    <property type="match status" value="1"/>
</dbReference>
<dbReference type="InterPro" id="IPR001466">
    <property type="entry name" value="Beta-lactam-related"/>
</dbReference>
<dbReference type="Pfam" id="PF00144">
    <property type="entry name" value="Beta-lactamase"/>
    <property type="match status" value="1"/>
</dbReference>
<protein>
    <submittedName>
        <fullName evidence="3">Beta-lactamase</fullName>
    </submittedName>
</protein>
<evidence type="ECO:0000259" key="2">
    <source>
        <dbReference type="Pfam" id="PF00144"/>
    </source>
</evidence>
<dbReference type="AlphaFoldDB" id="C5C5D9"/>
<evidence type="ECO:0000256" key="1">
    <source>
        <dbReference type="ARBA" id="ARBA00022801"/>
    </source>
</evidence>